<reference evidence="2 3" key="1">
    <citation type="journal article" date="2018" name="Nat. Ecol. Evol.">
        <title>Pezizomycetes genomes reveal the molecular basis of ectomycorrhizal truffle lifestyle.</title>
        <authorList>
            <person name="Murat C."/>
            <person name="Payen T."/>
            <person name="Noel B."/>
            <person name="Kuo A."/>
            <person name="Morin E."/>
            <person name="Chen J."/>
            <person name="Kohler A."/>
            <person name="Krizsan K."/>
            <person name="Balestrini R."/>
            <person name="Da Silva C."/>
            <person name="Montanini B."/>
            <person name="Hainaut M."/>
            <person name="Levati E."/>
            <person name="Barry K.W."/>
            <person name="Belfiori B."/>
            <person name="Cichocki N."/>
            <person name="Clum A."/>
            <person name="Dockter R.B."/>
            <person name="Fauchery L."/>
            <person name="Guy J."/>
            <person name="Iotti M."/>
            <person name="Le Tacon F."/>
            <person name="Lindquist E.A."/>
            <person name="Lipzen A."/>
            <person name="Malagnac F."/>
            <person name="Mello A."/>
            <person name="Molinier V."/>
            <person name="Miyauchi S."/>
            <person name="Poulain J."/>
            <person name="Riccioni C."/>
            <person name="Rubini A."/>
            <person name="Sitrit Y."/>
            <person name="Splivallo R."/>
            <person name="Traeger S."/>
            <person name="Wang M."/>
            <person name="Zifcakova L."/>
            <person name="Wipf D."/>
            <person name="Zambonelli A."/>
            <person name="Paolocci F."/>
            <person name="Nowrousian M."/>
            <person name="Ottonello S."/>
            <person name="Baldrian P."/>
            <person name="Spatafora J.W."/>
            <person name="Henrissat B."/>
            <person name="Nagy L.G."/>
            <person name="Aury J.M."/>
            <person name="Wincker P."/>
            <person name="Grigoriev I.V."/>
            <person name="Bonfante P."/>
            <person name="Martin F.M."/>
        </authorList>
    </citation>
    <scope>NUCLEOTIDE SEQUENCE [LARGE SCALE GENOMIC DNA]</scope>
    <source>
        <strain evidence="2 3">ATCC MYA-4762</strain>
    </source>
</reference>
<sequence>MKRTRTTYENKEPRAEFVVYGTPLPQLDSNIRDDGSFVPIWKQEVTDERGRKRLHGAFTGGFSAGYFNTVGSKEGWAPSAFKSSRDARAKAVQVRPEDFMDEEDFAAVAEEKVLETNRNFTGWGSTADELSSKAKLTVMDLLKPPPEEMMGVKLLKKMGWKDGQGIGPKVRRAAVIFDDETGQEITEHDKIHNFAPQNSAVITLEKKDDYSGLGYTGSIKQESIRDQRLEAKVERELVRKGGFGVGVLNDEDEDDGDIYEIKPKTTYNRVIGGDKKKTTKPCTKLIAPAKHVFISKKIGPSNTSFNVRKCFDGRLPLPGFTIASEPIQTKDGWYPPPQVPQGWTPTPPLLANTNSPNPSQLQQGACSSEIKLDPRSRGALLGEASLPGKSVFDYMSPAARERVAAATGKSNLPQALNEAPPPGYTPSPPAGLVPKLSQTVALGALNGGFMPYADDMEKRGRYRKFLEIQAGLREGLPDRRPSMTNGDWVNELNEFANCARIFKPASGMISSRFTSSTSAMSQIKTDEGLVSTNPETLMHRPQKKELSTAEQAAKMGMYGGLTRTIEEFWPTRLLCKRFNVRPPKHVESALNNENGVKPGSRVPTHIDTSTSMQQPTQLFGESPIRPQPPLIGPKELISRGDITEMMREVKGDANYELPKAAESVMQVDLGTNEALEGERAADDVFKAIFGDDGDD</sequence>
<dbReference type="PANTHER" id="PTHR13384">
    <property type="entry name" value="G PATCH DOMAIN-CONTAINING PROTEIN 1"/>
    <property type="match status" value="1"/>
</dbReference>
<dbReference type="PANTHER" id="PTHR13384:SF19">
    <property type="entry name" value="G PATCH DOMAIN-CONTAINING PROTEIN 1"/>
    <property type="match status" value="1"/>
</dbReference>
<dbReference type="PROSITE" id="PS50174">
    <property type="entry name" value="G_PATCH"/>
    <property type="match status" value="1"/>
</dbReference>
<dbReference type="Pfam" id="PF07713">
    <property type="entry name" value="DUF1604"/>
    <property type="match status" value="1"/>
</dbReference>
<dbReference type="Pfam" id="PF01585">
    <property type="entry name" value="G-patch"/>
    <property type="match status" value="1"/>
</dbReference>
<dbReference type="Pfam" id="PF26093">
    <property type="entry name" value="HTH_TGH"/>
    <property type="match status" value="1"/>
</dbReference>
<keyword evidence="3" id="KW-1185">Reference proteome</keyword>
<dbReference type="InParanoid" id="A0A3N4M2T8"/>
<organism evidence="2 3">
    <name type="scientific">Terfezia boudieri ATCC MYA-4762</name>
    <dbReference type="NCBI Taxonomy" id="1051890"/>
    <lineage>
        <taxon>Eukaryota</taxon>
        <taxon>Fungi</taxon>
        <taxon>Dikarya</taxon>
        <taxon>Ascomycota</taxon>
        <taxon>Pezizomycotina</taxon>
        <taxon>Pezizomycetes</taxon>
        <taxon>Pezizales</taxon>
        <taxon>Pezizaceae</taxon>
        <taxon>Terfezia</taxon>
    </lineage>
</organism>
<evidence type="ECO:0000313" key="3">
    <source>
        <dbReference type="Proteomes" id="UP000267821"/>
    </source>
</evidence>
<dbReference type="AlphaFoldDB" id="A0A3N4M2T8"/>
<name>A0A3N4M2T8_9PEZI</name>
<dbReference type="GO" id="GO:0006397">
    <property type="term" value="P:mRNA processing"/>
    <property type="evidence" value="ECO:0007669"/>
    <property type="project" value="InterPro"/>
</dbReference>
<dbReference type="EMBL" id="ML121529">
    <property type="protein sequence ID" value="RPB28258.1"/>
    <property type="molecule type" value="Genomic_DNA"/>
</dbReference>
<gene>
    <name evidence="2" type="ORF">L211DRAFT_801495</name>
</gene>
<dbReference type="InterPro" id="IPR011666">
    <property type="entry name" value="DUF1604"/>
</dbReference>
<feature type="domain" description="G-patch" evidence="1">
    <location>
        <begin position="147"/>
        <end position="167"/>
    </location>
</feature>
<proteinExistence type="predicted"/>
<dbReference type="Proteomes" id="UP000267821">
    <property type="component" value="Unassembled WGS sequence"/>
</dbReference>
<protein>
    <submittedName>
        <fullName evidence="2">DUF1604-domain-containing protein</fullName>
    </submittedName>
</protein>
<dbReference type="GO" id="GO:0003723">
    <property type="term" value="F:RNA binding"/>
    <property type="evidence" value="ECO:0007669"/>
    <property type="project" value="TreeGrafter"/>
</dbReference>
<evidence type="ECO:0000313" key="2">
    <source>
        <dbReference type="EMBL" id="RPB28258.1"/>
    </source>
</evidence>
<evidence type="ECO:0000259" key="1">
    <source>
        <dbReference type="PROSITE" id="PS50174"/>
    </source>
</evidence>
<dbReference type="STRING" id="1051890.A0A3N4M2T8"/>
<dbReference type="GO" id="GO:0005634">
    <property type="term" value="C:nucleus"/>
    <property type="evidence" value="ECO:0007669"/>
    <property type="project" value="TreeGrafter"/>
</dbReference>
<dbReference type="OrthoDB" id="20507at2759"/>
<accession>A0A3N4M2T8</accession>
<dbReference type="InterPro" id="IPR000467">
    <property type="entry name" value="G_patch_dom"/>
</dbReference>